<dbReference type="Pfam" id="PF00389">
    <property type="entry name" value="2-Hacid_dh"/>
    <property type="match status" value="1"/>
</dbReference>
<gene>
    <name evidence="7" type="ORF">QM524_12400</name>
</gene>
<comment type="caution">
    <text evidence="7">The sequence shown here is derived from an EMBL/GenBank/DDBJ whole genome shotgun (WGS) entry which is preliminary data.</text>
</comment>
<evidence type="ECO:0000259" key="6">
    <source>
        <dbReference type="Pfam" id="PF02826"/>
    </source>
</evidence>
<keyword evidence="2 4" id="KW-0560">Oxidoreductase</keyword>
<evidence type="ECO:0000256" key="2">
    <source>
        <dbReference type="ARBA" id="ARBA00023002"/>
    </source>
</evidence>
<evidence type="ECO:0000256" key="1">
    <source>
        <dbReference type="ARBA" id="ARBA00005854"/>
    </source>
</evidence>
<evidence type="ECO:0000256" key="3">
    <source>
        <dbReference type="ARBA" id="ARBA00023027"/>
    </source>
</evidence>
<name>A0ABT6Y8W2_9BACT</name>
<evidence type="ECO:0000313" key="8">
    <source>
        <dbReference type="Proteomes" id="UP001236507"/>
    </source>
</evidence>
<dbReference type="PANTHER" id="PTHR42789">
    <property type="entry name" value="D-ISOMER SPECIFIC 2-HYDROXYACID DEHYDROGENASE FAMILY PROTEIN (AFU_ORTHOLOGUE AFUA_6G10090)"/>
    <property type="match status" value="1"/>
</dbReference>
<dbReference type="PANTHER" id="PTHR42789:SF1">
    <property type="entry name" value="D-ISOMER SPECIFIC 2-HYDROXYACID DEHYDROGENASE FAMILY PROTEIN (AFU_ORTHOLOGUE AFUA_6G10090)"/>
    <property type="match status" value="1"/>
</dbReference>
<organism evidence="7 8">
    <name type="scientific">Flectobacillus roseus</name>
    <dbReference type="NCBI Taxonomy" id="502259"/>
    <lineage>
        <taxon>Bacteria</taxon>
        <taxon>Pseudomonadati</taxon>
        <taxon>Bacteroidota</taxon>
        <taxon>Cytophagia</taxon>
        <taxon>Cytophagales</taxon>
        <taxon>Flectobacillaceae</taxon>
        <taxon>Flectobacillus</taxon>
    </lineage>
</organism>
<feature type="domain" description="D-isomer specific 2-hydroxyacid dehydrogenase catalytic" evidence="5">
    <location>
        <begin position="5"/>
        <end position="309"/>
    </location>
</feature>
<dbReference type="Gene3D" id="3.40.50.720">
    <property type="entry name" value="NAD(P)-binding Rossmann-like Domain"/>
    <property type="match status" value="2"/>
</dbReference>
<keyword evidence="8" id="KW-1185">Reference proteome</keyword>
<dbReference type="RefSeq" id="WP_283344842.1">
    <property type="nucleotide sequence ID" value="NZ_JASHIF010000009.1"/>
</dbReference>
<proteinExistence type="inferred from homology"/>
<dbReference type="Proteomes" id="UP001236507">
    <property type="component" value="Unassembled WGS sequence"/>
</dbReference>
<dbReference type="InterPro" id="IPR006140">
    <property type="entry name" value="D-isomer_DH_NAD-bd"/>
</dbReference>
<dbReference type="InterPro" id="IPR050857">
    <property type="entry name" value="D-2-hydroxyacid_DH"/>
</dbReference>
<feature type="domain" description="D-isomer specific 2-hydroxyacid dehydrogenase NAD-binding" evidence="6">
    <location>
        <begin position="107"/>
        <end position="288"/>
    </location>
</feature>
<keyword evidence="3" id="KW-0520">NAD</keyword>
<comment type="similarity">
    <text evidence="1 4">Belongs to the D-isomer specific 2-hydroxyacid dehydrogenase family.</text>
</comment>
<reference evidence="7 8" key="1">
    <citation type="submission" date="2023-05" db="EMBL/GenBank/DDBJ databases">
        <title>Novel species of genus Flectobacillus isolated from stream in China.</title>
        <authorList>
            <person name="Lu H."/>
        </authorList>
    </citation>
    <scope>NUCLEOTIDE SEQUENCE [LARGE SCALE GENOMIC DNA]</scope>
    <source>
        <strain evidence="7 8">KCTC 42575</strain>
    </source>
</reference>
<sequence length="313" mass="35205">MKKNILIADEMHLSIHTMLTEIGMTYDYIPEITRAELLEKLKDYDGLIIRSKTKVDIEMLDTAPELKFIARAGAGLDLIDIAEAERRGIIIFAANEGNRDAVGEHVIGMLLCLFNHINTADIEVRHKIWKREANRGIELMGMTVGIIGYGNMGSSVAKRLSGFGVKVLAYDKYKSNFSDQYAQEATLEELFEQVDVLSLHVPLTSETKMMVDTDFINSFHKPFFLVNTARGEVASVCNIVEALNSGQLRGACLDVLENEKMSQLSAEQESYYEALFQKKNVILTPHIGGWTHESYVKINEVLIDKIKKAHPQH</sequence>
<dbReference type="EMBL" id="JASHIF010000009">
    <property type="protein sequence ID" value="MDI9860013.1"/>
    <property type="molecule type" value="Genomic_DNA"/>
</dbReference>
<accession>A0ABT6Y8W2</accession>
<dbReference type="InterPro" id="IPR036291">
    <property type="entry name" value="NAD(P)-bd_dom_sf"/>
</dbReference>
<evidence type="ECO:0000256" key="4">
    <source>
        <dbReference type="RuleBase" id="RU003719"/>
    </source>
</evidence>
<evidence type="ECO:0000313" key="7">
    <source>
        <dbReference type="EMBL" id="MDI9860013.1"/>
    </source>
</evidence>
<protein>
    <submittedName>
        <fullName evidence="7">NAD(P)-dependent oxidoreductase</fullName>
    </submittedName>
</protein>
<dbReference type="SUPFAM" id="SSF52283">
    <property type="entry name" value="Formate/glycerate dehydrogenase catalytic domain-like"/>
    <property type="match status" value="1"/>
</dbReference>
<dbReference type="InterPro" id="IPR006139">
    <property type="entry name" value="D-isomer_2_OHA_DH_cat_dom"/>
</dbReference>
<dbReference type="Pfam" id="PF02826">
    <property type="entry name" value="2-Hacid_dh_C"/>
    <property type="match status" value="1"/>
</dbReference>
<evidence type="ECO:0000259" key="5">
    <source>
        <dbReference type="Pfam" id="PF00389"/>
    </source>
</evidence>
<dbReference type="SUPFAM" id="SSF51735">
    <property type="entry name" value="NAD(P)-binding Rossmann-fold domains"/>
    <property type="match status" value="1"/>
</dbReference>